<proteinExistence type="predicted"/>
<keyword evidence="1" id="KW-0472">Membrane</keyword>
<evidence type="ECO:0000313" key="3">
    <source>
        <dbReference type="Proteomes" id="UP000054926"/>
    </source>
</evidence>
<comment type="caution">
    <text evidence="2">The sequence shown here is derived from an EMBL/GenBank/DDBJ whole genome shotgun (WGS) entry which is preliminary data.</text>
</comment>
<protein>
    <recommendedName>
        <fullName evidence="4">Fusaric acid resistance protein family protein</fullName>
    </recommendedName>
</protein>
<keyword evidence="3" id="KW-1185">Reference proteome</keyword>
<dbReference type="RefSeq" id="WP_058511066.1">
    <property type="nucleotide sequence ID" value="NZ_DAIOMV010000003.1"/>
</dbReference>
<dbReference type="STRING" id="947033.Lste_2269"/>
<feature type="transmembrane region" description="Helical" evidence="1">
    <location>
        <begin position="71"/>
        <end position="91"/>
    </location>
</feature>
<dbReference type="Proteomes" id="UP000054926">
    <property type="component" value="Unassembled WGS sequence"/>
</dbReference>
<keyword evidence="1" id="KW-0812">Transmembrane</keyword>
<dbReference type="AlphaFoldDB" id="A0A0W0ZJ57"/>
<reference evidence="2 3" key="1">
    <citation type="submission" date="2015-11" db="EMBL/GenBank/DDBJ databases">
        <title>Genomic analysis of 38 Legionella species identifies large and diverse effector repertoires.</title>
        <authorList>
            <person name="Burstein D."/>
            <person name="Amaro F."/>
            <person name="Zusman T."/>
            <person name="Lifshitz Z."/>
            <person name="Cohen O."/>
            <person name="Gilbert J.A."/>
            <person name="Pupko T."/>
            <person name="Shuman H.A."/>
            <person name="Segal G."/>
        </authorList>
    </citation>
    <scope>NUCLEOTIDE SEQUENCE [LARGE SCALE GENOMIC DNA]</scope>
    <source>
        <strain evidence="2 3">IMVS3376</strain>
    </source>
</reference>
<organism evidence="2 3">
    <name type="scientific">Legionella steelei</name>
    <dbReference type="NCBI Taxonomy" id="947033"/>
    <lineage>
        <taxon>Bacteria</taxon>
        <taxon>Pseudomonadati</taxon>
        <taxon>Pseudomonadota</taxon>
        <taxon>Gammaproteobacteria</taxon>
        <taxon>Legionellales</taxon>
        <taxon>Legionellaceae</taxon>
        <taxon>Legionella</taxon>
    </lineage>
</organism>
<dbReference type="OrthoDB" id="5653967at2"/>
<name>A0A0W0ZJ57_9GAMM</name>
<feature type="transmembrane region" description="Helical" evidence="1">
    <location>
        <begin position="146"/>
        <end position="166"/>
    </location>
</feature>
<feature type="transmembrane region" description="Helical" evidence="1">
    <location>
        <begin position="97"/>
        <end position="117"/>
    </location>
</feature>
<accession>A0A0W0ZJ57</accession>
<sequence>MSISKFKQWLDEVDPYALQRITLYKCLVIATVEVYVYWLFQPVSFLAFFSPFLLLSLYEAPVLSTFKEKEWLLIFIAIAVILISVSYYLVYPFYGTFFFFSVFVFGVTYFCVLKYFYALKSLTMLLIATGAVVLSTEPPANLEVAYGFISSTALSITTVLICLRFLPNMYLIIWNRALQKYIECLEKDIDSSMSQDHKSPIGEEILHFGMVRNYRRMIPKKYVMQTYRVSVNIRNIQHALDNLYYEKKNELFWHDVKVNLYRLRLNMKTYAPCGTPTLSIEPETQLQHYITHCLQQAFIRWNKLCSLRRN</sequence>
<keyword evidence="1" id="KW-1133">Transmembrane helix</keyword>
<evidence type="ECO:0000256" key="1">
    <source>
        <dbReference type="SAM" id="Phobius"/>
    </source>
</evidence>
<dbReference type="EMBL" id="LNYY01000019">
    <property type="protein sequence ID" value="KTD69111.1"/>
    <property type="molecule type" value="Genomic_DNA"/>
</dbReference>
<evidence type="ECO:0000313" key="2">
    <source>
        <dbReference type="EMBL" id="KTD69111.1"/>
    </source>
</evidence>
<gene>
    <name evidence="2" type="ORF">Lste_2269</name>
</gene>
<evidence type="ECO:0008006" key="4">
    <source>
        <dbReference type="Google" id="ProtNLM"/>
    </source>
</evidence>
<dbReference type="PATRIC" id="fig|947033.5.peg.2407"/>